<accession>A0A8S9MRC9</accession>
<comment type="caution">
    <text evidence="2">The sequence shown here is derived from an EMBL/GenBank/DDBJ whole genome shotgun (WGS) entry which is preliminary data.</text>
</comment>
<evidence type="ECO:0000313" key="2">
    <source>
        <dbReference type="EMBL" id="KAF2621027.1"/>
    </source>
</evidence>
<protein>
    <submittedName>
        <fullName evidence="2">Uncharacterized protein</fullName>
    </submittedName>
</protein>
<reference evidence="2" key="1">
    <citation type="submission" date="2019-12" db="EMBL/GenBank/DDBJ databases">
        <title>Genome sequencing and annotation of Brassica cretica.</title>
        <authorList>
            <person name="Studholme D.J."/>
            <person name="Sarris P.F."/>
        </authorList>
    </citation>
    <scope>NUCLEOTIDE SEQUENCE</scope>
    <source>
        <strain evidence="2">PFS-001/15</strain>
        <tissue evidence="2">Leaf</tissue>
    </source>
</reference>
<dbReference type="AlphaFoldDB" id="A0A8S9MRC9"/>
<organism evidence="2 3">
    <name type="scientific">Brassica cretica</name>
    <name type="common">Mustard</name>
    <dbReference type="NCBI Taxonomy" id="69181"/>
    <lineage>
        <taxon>Eukaryota</taxon>
        <taxon>Viridiplantae</taxon>
        <taxon>Streptophyta</taxon>
        <taxon>Embryophyta</taxon>
        <taxon>Tracheophyta</taxon>
        <taxon>Spermatophyta</taxon>
        <taxon>Magnoliopsida</taxon>
        <taxon>eudicotyledons</taxon>
        <taxon>Gunneridae</taxon>
        <taxon>Pentapetalae</taxon>
        <taxon>rosids</taxon>
        <taxon>malvids</taxon>
        <taxon>Brassicales</taxon>
        <taxon>Brassicaceae</taxon>
        <taxon>Brassiceae</taxon>
        <taxon>Brassica</taxon>
    </lineage>
</organism>
<dbReference type="Proteomes" id="UP000712281">
    <property type="component" value="Unassembled WGS sequence"/>
</dbReference>
<proteinExistence type="predicted"/>
<feature type="region of interest" description="Disordered" evidence="1">
    <location>
        <begin position="48"/>
        <end position="68"/>
    </location>
</feature>
<name>A0A8S9MRC9_BRACR</name>
<dbReference type="EMBL" id="QGKW02000007">
    <property type="protein sequence ID" value="KAF2621027.1"/>
    <property type="molecule type" value="Genomic_DNA"/>
</dbReference>
<gene>
    <name evidence="2" type="ORF">F2Q68_00038726</name>
</gene>
<evidence type="ECO:0000256" key="1">
    <source>
        <dbReference type="SAM" id="MobiDB-lite"/>
    </source>
</evidence>
<sequence>MDGDIPTVRLSPSFDTRYRFELAFQCHRFEVNQHHVAEVMPVLLRSGQSASQHEAVEKRNACRSMQSS</sequence>
<evidence type="ECO:0000313" key="3">
    <source>
        <dbReference type="Proteomes" id="UP000712281"/>
    </source>
</evidence>